<dbReference type="Pfam" id="PF05193">
    <property type="entry name" value="Peptidase_M16_C"/>
    <property type="match status" value="2"/>
</dbReference>
<gene>
    <name evidence="13" type="ORF">SAMN04515674_104167</name>
</gene>
<keyword evidence="7" id="KW-0482">Metalloprotease</keyword>
<dbReference type="RefSeq" id="WP_092015487.1">
    <property type="nucleotide sequence ID" value="NZ_FOXH01000004.1"/>
</dbReference>
<dbReference type="Pfam" id="PF00675">
    <property type="entry name" value="Peptidase_M16"/>
    <property type="match status" value="3"/>
</dbReference>
<dbReference type="Proteomes" id="UP000199306">
    <property type="component" value="Unassembled WGS sequence"/>
</dbReference>
<evidence type="ECO:0000256" key="7">
    <source>
        <dbReference type="ARBA" id="ARBA00023049"/>
    </source>
</evidence>
<evidence type="ECO:0000256" key="5">
    <source>
        <dbReference type="ARBA" id="ARBA00022801"/>
    </source>
</evidence>
<evidence type="ECO:0000256" key="3">
    <source>
        <dbReference type="ARBA" id="ARBA00022670"/>
    </source>
</evidence>
<dbReference type="InterPro" id="IPR001431">
    <property type="entry name" value="Pept_M16_Zn_BS"/>
</dbReference>
<keyword evidence="6" id="KW-0862">Zinc</keyword>
<feature type="chain" id="PRO_5011630601" evidence="10">
    <location>
        <begin position="22"/>
        <end position="979"/>
    </location>
</feature>
<keyword evidence="9" id="KW-0175">Coiled coil</keyword>
<name>A0A1I5RNH8_9BACT</name>
<evidence type="ECO:0000256" key="4">
    <source>
        <dbReference type="ARBA" id="ARBA00022723"/>
    </source>
</evidence>
<keyword evidence="3" id="KW-0645">Protease</keyword>
<dbReference type="PANTHER" id="PTHR43690:SF17">
    <property type="entry name" value="PROTEIN YHJJ"/>
    <property type="match status" value="1"/>
</dbReference>
<evidence type="ECO:0000256" key="9">
    <source>
        <dbReference type="SAM" id="Coils"/>
    </source>
</evidence>
<evidence type="ECO:0000256" key="8">
    <source>
        <dbReference type="RuleBase" id="RU004447"/>
    </source>
</evidence>
<dbReference type="GO" id="GO:0046872">
    <property type="term" value="F:metal ion binding"/>
    <property type="evidence" value="ECO:0007669"/>
    <property type="project" value="UniProtKB-KW"/>
</dbReference>
<proteinExistence type="inferred from homology"/>
<feature type="domain" description="Peptidase M16 C-terminal" evidence="12">
    <location>
        <begin position="264"/>
        <end position="435"/>
    </location>
</feature>
<organism evidence="13 14">
    <name type="scientific">Pseudarcicella hirudinis</name>
    <dbReference type="NCBI Taxonomy" id="1079859"/>
    <lineage>
        <taxon>Bacteria</taxon>
        <taxon>Pseudomonadati</taxon>
        <taxon>Bacteroidota</taxon>
        <taxon>Cytophagia</taxon>
        <taxon>Cytophagales</taxon>
        <taxon>Flectobacillaceae</taxon>
        <taxon>Pseudarcicella</taxon>
    </lineage>
</organism>
<comment type="similarity">
    <text evidence="2 8">Belongs to the peptidase M16 family.</text>
</comment>
<dbReference type="SUPFAM" id="SSF63411">
    <property type="entry name" value="LuxS/MPP-like metallohydrolase"/>
    <property type="match status" value="4"/>
</dbReference>
<evidence type="ECO:0000259" key="12">
    <source>
        <dbReference type="Pfam" id="PF05193"/>
    </source>
</evidence>
<evidence type="ECO:0000259" key="11">
    <source>
        <dbReference type="Pfam" id="PF00675"/>
    </source>
</evidence>
<evidence type="ECO:0000256" key="2">
    <source>
        <dbReference type="ARBA" id="ARBA00007261"/>
    </source>
</evidence>
<reference evidence="13 14" key="1">
    <citation type="submission" date="2016-10" db="EMBL/GenBank/DDBJ databases">
        <authorList>
            <person name="de Groot N.N."/>
        </authorList>
    </citation>
    <scope>NUCLEOTIDE SEQUENCE [LARGE SCALE GENOMIC DNA]</scope>
    <source>
        <strain evidence="14">E92,LMG 26720,CCM 7988</strain>
    </source>
</reference>
<evidence type="ECO:0000256" key="10">
    <source>
        <dbReference type="SAM" id="SignalP"/>
    </source>
</evidence>
<dbReference type="STRING" id="1079859.SAMN04515674_104167"/>
<feature type="domain" description="Peptidase M16 C-terminal" evidence="12">
    <location>
        <begin position="758"/>
        <end position="876"/>
    </location>
</feature>
<dbReference type="InterPro" id="IPR011765">
    <property type="entry name" value="Pept_M16_N"/>
</dbReference>
<dbReference type="InterPro" id="IPR011249">
    <property type="entry name" value="Metalloenz_LuxS/M16"/>
</dbReference>
<evidence type="ECO:0000256" key="6">
    <source>
        <dbReference type="ARBA" id="ARBA00022833"/>
    </source>
</evidence>
<dbReference type="AlphaFoldDB" id="A0A1I5RNH8"/>
<dbReference type="GO" id="GO:0004222">
    <property type="term" value="F:metalloendopeptidase activity"/>
    <property type="evidence" value="ECO:0007669"/>
    <property type="project" value="InterPro"/>
</dbReference>
<dbReference type="Gene3D" id="3.30.830.10">
    <property type="entry name" value="Metalloenzyme, LuxS/M16 peptidase-like"/>
    <property type="match status" value="4"/>
</dbReference>
<dbReference type="PANTHER" id="PTHR43690">
    <property type="entry name" value="NARDILYSIN"/>
    <property type="match status" value="1"/>
</dbReference>
<feature type="domain" description="Peptidase M16 N-terminal" evidence="11">
    <location>
        <begin position="155"/>
        <end position="248"/>
    </location>
</feature>
<feature type="domain" description="Peptidase M16 N-terminal" evidence="11">
    <location>
        <begin position="58"/>
        <end position="106"/>
    </location>
</feature>
<comment type="cofactor">
    <cofactor evidence="1">
        <name>Zn(2+)</name>
        <dbReference type="ChEBI" id="CHEBI:29105"/>
    </cofactor>
</comment>
<accession>A0A1I5RNH8</accession>
<dbReference type="EMBL" id="FOXH01000004">
    <property type="protein sequence ID" value="SFP60102.1"/>
    <property type="molecule type" value="Genomic_DNA"/>
</dbReference>
<dbReference type="InterPro" id="IPR050626">
    <property type="entry name" value="Peptidase_M16"/>
</dbReference>
<dbReference type="InterPro" id="IPR007863">
    <property type="entry name" value="Peptidase_M16_C"/>
</dbReference>
<dbReference type="OrthoDB" id="9811314at2"/>
<keyword evidence="10" id="KW-0732">Signal</keyword>
<evidence type="ECO:0000313" key="13">
    <source>
        <dbReference type="EMBL" id="SFP60102.1"/>
    </source>
</evidence>
<sequence length="979" mass="111548">MKTPKLLLGLLLSFSLNILFAQTKFEWKTGTSGGYTYRYVTNDPMKARFYKLKNGLTVILSENHKEPRIQTLIPTRAGSNTDPRTNTGLAHYLEHMLFKGTDKFGSLDWAKEKPLLDKIDDLYEQYNKTTDSTKRKAIYKEIDRVSGEAANFAIANEYDKLMASMGAQGTNAFTSFEQTVYTEDIPSNAIDRFLTVQAERFRHPILRIFHTELEAVYEEKNRGLDNDGRKVFENYYNALFPTHNYGQQTTIGTVEHLKNPSLIEIRKFYDKYYVPNNMAIIFAGDFNSDVLIKKIDEKFAYMQPKPVEEYNPAPEKPLTAVQTREVFGPTPENVTIAYRLPGAVDEKNKVLATLTDEIMSNSAAGLIDLNLNKQQKILGGSSTVQAQKDYSVWVLSGRPKQGQTLDQVKDLLLSQVEILKKGQFDERLIKSIVNNYKLNQIQGLENNNSRAYPLLSSFIISKGENWLSNVSSLDAMSKITKKDIVDFANKYLLENYVVIYKRKGKDESIKKVEKPAITPVETNRDKQSEFLKTVNDMPMADIKPVWLDFKKDIKKGKVGKAEVLYVQNTDNELFRLGFRFKMGTYHNKLLSLAAQYLQFLGTDKYTAEQLSQEFYSVASSYNIQSSGEYTTLRLSGLQENFNKSLALVEHVLKNCKADEAALTALKERIIKSRADSKLNKGAIMQGLMNYAQYGAKNPFNNQLSNEELKAVKSEDLLKILHELLSYEHTVIYYGPQLLAAFEANLPKVHPIPASFIPFPEKIDFKQIAQEKNQVFFADYDMVQSEISWVRNTVPYNPAQTPTIDVFNNYFGGGMASIVFQTIRESKALAYSTYAYYNTPSKKGEKYSLVGYIGSQADKLNDAVAAMNELLNNIPDAEKTLEVAKKNMKKTYDTERITQDGIIYSFLSAQEHGIEYDERQKTYDAIDSIHFSDLKKFADENLANKPYTYCIVASEKQVKPDDLKKYGEFKKLTLEELFGY</sequence>
<feature type="signal peptide" evidence="10">
    <location>
        <begin position="1"/>
        <end position="21"/>
    </location>
</feature>
<feature type="coiled-coil region" evidence="9">
    <location>
        <begin position="859"/>
        <end position="886"/>
    </location>
</feature>
<evidence type="ECO:0000256" key="1">
    <source>
        <dbReference type="ARBA" id="ARBA00001947"/>
    </source>
</evidence>
<keyword evidence="5" id="KW-0378">Hydrolase</keyword>
<feature type="domain" description="Peptidase M16 N-terminal" evidence="11">
    <location>
        <begin position="597"/>
        <end position="689"/>
    </location>
</feature>
<protein>
    <submittedName>
        <fullName evidence="13">Predicted Zn-dependent peptidase</fullName>
    </submittedName>
</protein>
<keyword evidence="4" id="KW-0479">Metal-binding</keyword>
<dbReference type="PROSITE" id="PS00143">
    <property type="entry name" value="INSULINASE"/>
    <property type="match status" value="1"/>
</dbReference>
<dbReference type="GO" id="GO:0006508">
    <property type="term" value="P:proteolysis"/>
    <property type="evidence" value="ECO:0007669"/>
    <property type="project" value="UniProtKB-KW"/>
</dbReference>
<evidence type="ECO:0000313" key="14">
    <source>
        <dbReference type="Proteomes" id="UP000199306"/>
    </source>
</evidence>
<keyword evidence="14" id="KW-1185">Reference proteome</keyword>